<reference evidence="1 2" key="1">
    <citation type="submission" date="2020-04" db="EMBL/GenBank/DDBJ databases">
        <authorList>
            <person name="De Canck E."/>
        </authorList>
    </citation>
    <scope>NUCLEOTIDE SEQUENCE [LARGE SCALE GENOMIC DNA]</scope>
    <source>
        <strain evidence="1 2">LMG 22037</strain>
    </source>
</reference>
<evidence type="ECO:0000313" key="2">
    <source>
        <dbReference type="Proteomes" id="UP000494249"/>
    </source>
</evidence>
<proteinExistence type="predicted"/>
<name>A0A6J5ARB4_9BURK</name>
<dbReference type="RefSeq" id="WP_013589260.1">
    <property type="nucleotide sequence ID" value="NZ_CADFGL010000008.1"/>
</dbReference>
<organism evidence="1 2">
    <name type="scientific">Paraburkholderia phenoliruptrix</name>
    <dbReference type="NCBI Taxonomy" id="252970"/>
    <lineage>
        <taxon>Bacteria</taxon>
        <taxon>Pseudomonadati</taxon>
        <taxon>Pseudomonadota</taxon>
        <taxon>Betaproteobacteria</taxon>
        <taxon>Burkholderiales</taxon>
        <taxon>Burkholderiaceae</taxon>
        <taxon>Paraburkholderia</taxon>
    </lineage>
</organism>
<dbReference type="Proteomes" id="UP000494249">
    <property type="component" value="Unassembled WGS sequence"/>
</dbReference>
<protein>
    <recommendedName>
        <fullName evidence="3">Formate dehydrogenase delta subunit</fullName>
    </recommendedName>
</protein>
<accession>A0A6J5ARB4</accession>
<dbReference type="Pfam" id="PF11390">
    <property type="entry name" value="FdsD"/>
    <property type="match status" value="1"/>
</dbReference>
<dbReference type="EMBL" id="CADIKB010000007">
    <property type="protein sequence ID" value="CAB3675459.1"/>
    <property type="molecule type" value="Genomic_DNA"/>
</dbReference>
<evidence type="ECO:0008006" key="3">
    <source>
        <dbReference type="Google" id="ProtNLM"/>
    </source>
</evidence>
<sequence length="84" mass="9362">MDTQNLIDMANRIGDFFASMPDHEEAVNGVADHIRRFWEPRMRRALLASLDAPQAGGIEMSAIVKEALVKNRERLTPATEPSIA</sequence>
<dbReference type="InterPro" id="IPR021074">
    <property type="entry name" value="Formate_DH_dsu"/>
</dbReference>
<gene>
    <name evidence="1" type="ORF">LMG22037_02174</name>
</gene>
<dbReference type="AlphaFoldDB" id="A0A6J5ARB4"/>
<evidence type="ECO:0000313" key="1">
    <source>
        <dbReference type="EMBL" id="CAB3675459.1"/>
    </source>
</evidence>